<gene>
    <name evidence="1" type="ORF">NPIL_469321</name>
</gene>
<name>A0A8X6QB03_NEPPI</name>
<dbReference type="Proteomes" id="UP000887013">
    <property type="component" value="Unassembled WGS sequence"/>
</dbReference>
<accession>A0A8X6QB03</accession>
<proteinExistence type="predicted"/>
<comment type="caution">
    <text evidence="1">The sequence shown here is derived from an EMBL/GenBank/DDBJ whole genome shotgun (WGS) entry which is preliminary data.</text>
</comment>
<dbReference type="EMBL" id="BMAW01124603">
    <property type="protein sequence ID" value="GFU08676.1"/>
    <property type="molecule type" value="Genomic_DNA"/>
</dbReference>
<keyword evidence="2" id="KW-1185">Reference proteome</keyword>
<evidence type="ECO:0000313" key="1">
    <source>
        <dbReference type="EMBL" id="GFU08676.1"/>
    </source>
</evidence>
<protein>
    <submittedName>
        <fullName evidence="1">Uncharacterized protein</fullName>
    </submittedName>
</protein>
<sequence>MNERVEFESWLVIEVISEKNFADRCLNGRRLISQGLDTIESHQSPEFGKDFEQENLPHLVETKHRTGQGYMPKGKDPINLGRDYGLKINLVWKLFLLFCEAESEISDWPVGKYSISIISIEILLQDDQKYESGYLLDKPRKCVF</sequence>
<evidence type="ECO:0000313" key="2">
    <source>
        <dbReference type="Proteomes" id="UP000887013"/>
    </source>
</evidence>
<reference evidence="1" key="1">
    <citation type="submission" date="2020-08" db="EMBL/GenBank/DDBJ databases">
        <title>Multicomponent nature underlies the extraordinary mechanical properties of spider dragline silk.</title>
        <authorList>
            <person name="Kono N."/>
            <person name="Nakamura H."/>
            <person name="Mori M."/>
            <person name="Yoshida Y."/>
            <person name="Ohtoshi R."/>
            <person name="Malay A.D."/>
            <person name="Moran D.A.P."/>
            <person name="Tomita M."/>
            <person name="Numata K."/>
            <person name="Arakawa K."/>
        </authorList>
    </citation>
    <scope>NUCLEOTIDE SEQUENCE</scope>
</reference>
<organism evidence="1 2">
    <name type="scientific">Nephila pilipes</name>
    <name type="common">Giant wood spider</name>
    <name type="synonym">Nephila maculata</name>
    <dbReference type="NCBI Taxonomy" id="299642"/>
    <lineage>
        <taxon>Eukaryota</taxon>
        <taxon>Metazoa</taxon>
        <taxon>Ecdysozoa</taxon>
        <taxon>Arthropoda</taxon>
        <taxon>Chelicerata</taxon>
        <taxon>Arachnida</taxon>
        <taxon>Araneae</taxon>
        <taxon>Araneomorphae</taxon>
        <taxon>Entelegynae</taxon>
        <taxon>Araneoidea</taxon>
        <taxon>Nephilidae</taxon>
        <taxon>Nephila</taxon>
    </lineage>
</organism>
<dbReference type="AlphaFoldDB" id="A0A8X6QB03"/>